<dbReference type="OrthoDB" id="3295600at2"/>
<organism evidence="1 2">
    <name type="scientific">Rhodophyticola porphyridii</name>
    <dbReference type="NCBI Taxonomy" id="1852017"/>
    <lineage>
        <taxon>Bacteria</taxon>
        <taxon>Pseudomonadati</taxon>
        <taxon>Pseudomonadota</taxon>
        <taxon>Alphaproteobacteria</taxon>
        <taxon>Rhodobacterales</taxon>
        <taxon>Roseobacteraceae</taxon>
        <taxon>Rhodophyticola</taxon>
    </lineage>
</organism>
<keyword evidence="2" id="KW-1185">Reference proteome</keyword>
<protein>
    <submittedName>
        <fullName evidence="1">DUF2927 domain-containing protein</fullName>
    </submittedName>
</protein>
<dbReference type="AlphaFoldDB" id="A0A3L9XWN8"/>
<dbReference type="InterPro" id="IPR021323">
    <property type="entry name" value="DUF2927"/>
</dbReference>
<dbReference type="Pfam" id="PF11150">
    <property type="entry name" value="DUF2927"/>
    <property type="match status" value="1"/>
</dbReference>
<evidence type="ECO:0000313" key="2">
    <source>
        <dbReference type="Proteomes" id="UP000281343"/>
    </source>
</evidence>
<dbReference type="EMBL" id="RCNT01000009">
    <property type="protein sequence ID" value="RMA41004.1"/>
    <property type="molecule type" value="Genomic_DNA"/>
</dbReference>
<evidence type="ECO:0000313" key="1">
    <source>
        <dbReference type="EMBL" id="RMA41004.1"/>
    </source>
</evidence>
<gene>
    <name evidence="1" type="ORF">D9R08_16035</name>
</gene>
<dbReference type="Proteomes" id="UP000281343">
    <property type="component" value="Unassembled WGS sequence"/>
</dbReference>
<proteinExistence type="predicted"/>
<reference evidence="1 2" key="1">
    <citation type="submission" date="2018-10" db="EMBL/GenBank/DDBJ databases">
        <authorList>
            <person name="Jung H.S."/>
            <person name="Jeon C.O."/>
        </authorList>
    </citation>
    <scope>NUCLEOTIDE SEQUENCE [LARGE SCALE GENOMIC DNA]</scope>
    <source>
        <strain evidence="1 2">MA-7-27</strain>
    </source>
</reference>
<sequence length="296" mass="31564">MAFGWGEAAAQQVTASTATPANIAARSADPTGSRLAAYYRQLEQQLVGQGSLRQDRRPRGARLGASELSASFMQIAMRSEYSLRGGGASSTGHAAPLRRWVEPVRLGVRFGMSVSGAQQRADMATVRQVARRLQTASGHPVAVTANSPNFHVLIVSDAERAGLGPTLRQLVPGLSRAAVSAVTGMGRNTFCMVVAVPGRDLAQGYVQAIAIVRAEHPPRMRQSCIEEELAQGMGLANDSPSAWPSIFNDDEEFGVLTRHDELLLQILYHPALRPGMAPHQVQSVLPGIAQQVAARG</sequence>
<dbReference type="RefSeq" id="WP_121899085.1">
    <property type="nucleotide sequence ID" value="NZ_RCNT01000009.1"/>
</dbReference>
<accession>A0A3L9XWN8</accession>
<name>A0A3L9XWN8_9RHOB</name>
<comment type="caution">
    <text evidence="1">The sequence shown here is derived from an EMBL/GenBank/DDBJ whole genome shotgun (WGS) entry which is preliminary data.</text>
</comment>